<dbReference type="PANTHER" id="PTHR33463:SF136">
    <property type="entry name" value="NB-ARC DOMAIN-CONTAINING PROTEIN"/>
    <property type="match status" value="1"/>
</dbReference>
<keyword evidence="7" id="KW-1185">Reference proteome</keyword>
<dbReference type="PRINTS" id="PR00364">
    <property type="entry name" value="DISEASERSIST"/>
</dbReference>
<dbReference type="GO" id="GO:0043531">
    <property type="term" value="F:ADP binding"/>
    <property type="evidence" value="ECO:0007669"/>
    <property type="project" value="InterPro"/>
</dbReference>
<dbReference type="Gene3D" id="3.80.10.10">
    <property type="entry name" value="Ribonuclease Inhibitor"/>
    <property type="match status" value="1"/>
</dbReference>
<dbReference type="InterPro" id="IPR042197">
    <property type="entry name" value="Apaf_helical"/>
</dbReference>
<keyword evidence="3" id="KW-0611">Plant defense</keyword>
<evidence type="ECO:0000256" key="3">
    <source>
        <dbReference type="ARBA" id="ARBA00022821"/>
    </source>
</evidence>
<evidence type="ECO:0000259" key="5">
    <source>
        <dbReference type="Pfam" id="PF00931"/>
    </source>
</evidence>
<organism evidence="6 7">
    <name type="scientific">Castanea mollissima</name>
    <name type="common">Chinese chestnut</name>
    <dbReference type="NCBI Taxonomy" id="60419"/>
    <lineage>
        <taxon>Eukaryota</taxon>
        <taxon>Viridiplantae</taxon>
        <taxon>Streptophyta</taxon>
        <taxon>Embryophyta</taxon>
        <taxon>Tracheophyta</taxon>
        <taxon>Spermatophyta</taxon>
        <taxon>Magnoliopsida</taxon>
        <taxon>eudicotyledons</taxon>
        <taxon>Gunneridae</taxon>
        <taxon>Pentapetalae</taxon>
        <taxon>rosids</taxon>
        <taxon>fabids</taxon>
        <taxon>Fagales</taxon>
        <taxon>Fagaceae</taxon>
        <taxon>Castanea</taxon>
    </lineage>
</organism>
<name>A0A8J4VER7_9ROSI</name>
<dbReference type="SUPFAM" id="SSF52540">
    <property type="entry name" value="P-loop containing nucleoside triphosphate hydrolases"/>
    <property type="match status" value="1"/>
</dbReference>
<comment type="similarity">
    <text evidence="1">Belongs to the disease resistance NB-LRR family.</text>
</comment>
<dbReference type="GO" id="GO:0006952">
    <property type="term" value="P:defense response"/>
    <property type="evidence" value="ECO:0007669"/>
    <property type="project" value="UniProtKB-KW"/>
</dbReference>
<evidence type="ECO:0000256" key="4">
    <source>
        <dbReference type="ARBA" id="ARBA00022840"/>
    </source>
</evidence>
<gene>
    <name evidence="6" type="ORF">CMV_027882</name>
</gene>
<evidence type="ECO:0000256" key="2">
    <source>
        <dbReference type="ARBA" id="ARBA00022741"/>
    </source>
</evidence>
<keyword evidence="2" id="KW-0547">Nucleotide-binding</keyword>
<comment type="caution">
    <text evidence="6">The sequence shown here is derived from an EMBL/GenBank/DDBJ whole genome shotgun (WGS) entry which is preliminary data.</text>
</comment>
<evidence type="ECO:0000313" key="6">
    <source>
        <dbReference type="EMBL" id="KAF3945776.1"/>
    </source>
</evidence>
<dbReference type="InterPro" id="IPR002182">
    <property type="entry name" value="NB-ARC"/>
</dbReference>
<dbReference type="AlphaFoldDB" id="A0A8J4VER7"/>
<reference evidence="6" key="1">
    <citation type="submission" date="2020-03" db="EMBL/GenBank/DDBJ databases">
        <title>Castanea mollissima Vanexum genome sequencing.</title>
        <authorList>
            <person name="Staton M."/>
        </authorList>
    </citation>
    <scope>NUCLEOTIDE SEQUENCE</scope>
    <source>
        <tissue evidence="6">Leaf</tissue>
    </source>
</reference>
<dbReference type="InterPro" id="IPR050905">
    <property type="entry name" value="Plant_NBS-LRR"/>
</dbReference>
<dbReference type="GO" id="GO:0005524">
    <property type="term" value="F:ATP binding"/>
    <property type="evidence" value="ECO:0007669"/>
    <property type="project" value="UniProtKB-KW"/>
</dbReference>
<dbReference type="InterPro" id="IPR032675">
    <property type="entry name" value="LRR_dom_sf"/>
</dbReference>
<accession>A0A8J4VER7</accession>
<dbReference type="PANTHER" id="PTHR33463">
    <property type="entry name" value="NB-ARC DOMAIN-CONTAINING PROTEIN-RELATED"/>
    <property type="match status" value="1"/>
</dbReference>
<dbReference type="SUPFAM" id="SSF52075">
    <property type="entry name" value="Outer arm dynein light chain 1"/>
    <property type="match status" value="1"/>
</dbReference>
<proteinExistence type="inferred from homology"/>
<sequence>MVSLARDTLQCICFPLRESTEYLFQYSKNIDECREEAEKLKPLVLDVNLSVERAKSRGEESKNQLSKKASSIAKEIGVICGDKNFNGVSLPPPIPEPSPSQAPAPASHFMSFESTQNAMEDILEAQRDDNNNINIVGVHGMGGAGKTTMVKQVAEKIIREGLFRRVVMATVSQNFKLKNIQSSIADGLGHQLKVKSDEGRADELRAKIMADKKILIILDDIWEWIDLSIVGIPFGSDLEACKSKILLTKRREHVCHLMGCKENKIHLNILSPDDSWDLFIKTAGTVFDSPEFEAVAREVAGECKRLPLDLVAVARALGDKDEGEWEKDEYLKVLDISGQVLSLPPSIRLLENLCPLYMDRCKSKNISIFGGLKRLEILGLKKSLINTFQEELAELAELRMLDMTSCNHIQTISPKIISRLHGLEELYLQGSFCQCGGGNQQRKECMP</sequence>
<dbReference type="InterPro" id="IPR027417">
    <property type="entry name" value="P-loop_NTPase"/>
</dbReference>
<keyword evidence="4" id="KW-0067">ATP-binding</keyword>
<dbReference type="Gene3D" id="1.10.8.430">
    <property type="entry name" value="Helical domain of apoptotic protease-activating factors"/>
    <property type="match status" value="1"/>
</dbReference>
<evidence type="ECO:0000313" key="7">
    <source>
        <dbReference type="Proteomes" id="UP000737018"/>
    </source>
</evidence>
<protein>
    <recommendedName>
        <fullName evidence="5">NB-ARC domain-containing protein</fullName>
    </recommendedName>
</protein>
<dbReference type="Pfam" id="PF00931">
    <property type="entry name" value="NB-ARC"/>
    <property type="match status" value="1"/>
</dbReference>
<dbReference type="Proteomes" id="UP000737018">
    <property type="component" value="Unassembled WGS sequence"/>
</dbReference>
<feature type="domain" description="NB-ARC" evidence="5">
    <location>
        <begin position="128"/>
        <end position="283"/>
    </location>
</feature>
<dbReference type="EMBL" id="JRKL02011137">
    <property type="protein sequence ID" value="KAF3945776.1"/>
    <property type="molecule type" value="Genomic_DNA"/>
</dbReference>
<dbReference type="Gene3D" id="3.40.50.300">
    <property type="entry name" value="P-loop containing nucleotide triphosphate hydrolases"/>
    <property type="match status" value="1"/>
</dbReference>
<dbReference type="OrthoDB" id="786439at2759"/>
<evidence type="ECO:0000256" key="1">
    <source>
        <dbReference type="ARBA" id="ARBA00008894"/>
    </source>
</evidence>